<comment type="similarity">
    <text evidence="1">Belongs to the methyltransferase superfamily. PrmA family.</text>
</comment>
<dbReference type="AlphaFoldDB" id="A0ABD3PZS4"/>
<evidence type="ECO:0000256" key="2">
    <source>
        <dbReference type="ARBA" id="ARBA00041374"/>
    </source>
</evidence>
<evidence type="ECO:0000313" key="5">
    <source>
        <dbReference type="EMBL" id="KAL3793415.1"/>
    </source>
</evidence>
<evidence type="ECO:0000256" key="1">
    <source>
        <dbReference type="ARBA" id="ARBA00009741"/>
    </source>
</evidence>
<dbReference type="PANTHER" id="PTHR23290:SF0">
    <property type="entry name" value="RRNA N6-ADENOSINE-METHYLTRANSFERASE METTL5"/>
    <property type="match status" value="1"/>
</dbReference>
<evidence type="ECO:0000256" key="3">
    <source>
        <dbReference type="SAM" id="MobiDB-lite"/>
    </source>
</evidence>
<evidence type="ECO:0000313" key="6">
    <source>
        <dbReference type="Proteomes" id="UP001516023"/>
    </source>
</evidence>
<feature type="compositionally biased region" description="Gly residues" evidence="3">
    <location>
        <begin position="173"/>
        <end position="184"/>
    </location>
</feature>
<dbReference type="InterPro" id="IPR007848">
    <property type="entry name" value="Small_mtfrase_dom"/>
</dbReference>
<dbReference type="PROSITE" id="PS00092">
    <property type="entry name" value="N6_MTASE"/>
    <property type="match status" value="1"/>
</dbReference>
<dbReference type="EMBL" id="JABMIG020000091">
    <property type="protein sequence ID" value="KAL3793415.1"/>
    <property type="molecule type" value="Genomic_DNA"/>
</dbReference>
<evidence type="ECO:0000259" key="4">
    <source>
        <dbReference type="Pfam" id="PF05175"/>
    </source>
</evidence>
<keyword evidence="6" id="KW-1185">Reference proteome</keyword>
<name>A0ABD3PZS4_9STRA</name>
<dbReference type="PANTHER" id="PTHR23290">
    <property type="entry name" value="RRNA N6-ADENOSINE-METHYLTRANSFERASE METTL5"/>
    <property type="match status" value="1"/>
</dbReference>
<dbReference type="CDD" id="cd02440">
    <property type="entry name" value="AdoMet_MTases"/>
    <property type="match status" value="1"/>
</dbReference>
<protein>
    <recommendedName>
        <fullName evidence="2">Methyltransferase-like protein 5</fullName>
    </recommendedName>
</protein>
<dbReference type="InterPro" id="IPR002052">
    <property type="entry name" value="DNA_methylase_N6_adenine_CS"/>
</dbReference>
<dbReference type="SUPFAM" id="SSF53335">
    <property type="entry name" value="S-adenosyl-L-methionine-dependent methyltransferases"/>
    <property type="match status" value="1"/>
</dbReference>
<proteinExistence type="inferred from homology"/>
<dbReference type="Pfam" id="PF05175">
    <property type="entry name" value="MTS"/>
    <property type="match status" value="1"/>
</dbReference>
<gene>
    <name evidence="5" type="ORF">HJC23_001863</name>
</gene>
<dbReference type="GO" id="GO:0008757">
    <property type="term" value="F:S-adenosylmethionine-dependent methyltransferase activity"/>
    <property type="evidence" value="ECO:0007669"/>
    <property type="project" value="UniProtKB-ARBA"/>
</dbReference>
<feature type="region of interest" description="Disordered" evidence="3">
    <location>
        <begin position="173"/>
        <end position="196"/>
    </location>
</feature>
<dbReference type="InterPro" id="IPR029063">
    <property type="entry name" value="SAM-dependent_MTases_sf"/>
</dbReference>
<accession>A0ABD3PZS4</accession>
<sequence>MKLKHLESHLSSLPNRVFANPKIELEQYPTSVHLVSLERPRLRPQHVLCSKCLRQCSKCSFRNPQPIVQLHHNSQTSSIVLTALSKHDAGPGISVLDLGCGVGMLGLGFALVNSDAVFLVDCDHDALALAKENVDYLIEEELVGTSCSGVEGDGGCMSVEIIAAKVKYVRPKGAGGGGRGGGKSGRGRGRSQKCGRTSILPKSESIVEAPLSSQMSLNIDDGIPLPSKVVDTVITNPPFGTKNNEGIDVQFLRTAIRLARRAVYSFHKTSTRPYLIKLLGSWGLNVEVVAEMKFDIQNMYRFHKQKVKDVDVDLIRVFWKVDGDAKRFGTGDEEKH</sequence>
<feature type="domain" description="Methyltransferase small" evidence="4">
    <location>
        <begin position="76"/>
        <end position="135"/>
    </location>
</feature>
<organism evidence="5 6">
    <name type="scientific">Cyclotella cryptica</name>
    <dbReference type="NCBI Taxonomy" id="29204"/>
    <lineage>
        <taxon>Eukaryota</taxon>
        <taxon>Sar</taxon>
        <taxon>Stramenopiles</taxon>
        <taxon>Ochrophyta</taxon>
        <taxon>Bacillariophyta</taxon>
        <taxon>Coscinodiscophyceae</taxon>
        <taxon>Thalassiosirophycidae</taxon>
        <taxon>Stephanodiscales</taxon>
        <taxon>Stephanodiscaceae</taxon>
        <taxon>Cyclotella</taxon>
    </lineage>
</organism>
<dbReference type="InterPro" id="IPR051720">
    <property type="entry name" value="rRNA_MeTrfase/Polyamine_Synth"/>
</dbReference>
<dbReference type="Proteomes" id="UP001516023">
    <property type="component" value="Unassembled WGS sequence"/>
</dbReference>
<comment type="caution">
    <text evidence="5">The sequence shown here is derived from an EMBL/GenBank/DDBJ whole genome shotgun (WGS) entry which is preliminary data.</text>
</comment>
<reference evidence="5 6" key="1">
    <citation type="journal article" date="2020" name="G3 (Bethesda)">
        <title>Improved Reference Genome for Cyclotella cryptica CCMP332, a Model for Cell Wall Morphogenesis, Salinity Adaptation, and Lipid Production in Diatoms (Bacillariophyta).</title>
        <authorList>
            <person name="Roberts W.R."/>
            <person name="Downey K.M."/>
            <person name="Ruck E.C."/>
            <person name="Traller J.C."/>
            <person name="Alverson A.J."/>
        </authorList>
    </citation>
    <scope>NUCLEOTIDE SEQUENCE [LARGE SCALE GENOMIC DNA]</scope>
    <source>
        <strain evidence="5 6">CCMP332</strain>
    </source>
</reference>
<dbReference type="Gene3D" id="3.40.50.150">
    <property type="entry name" value="Vaccinia Virus protein VP39"/>
    <property type="match status" value="1"/>
</dbReference>